<dbReference type="AlphaFoldDB" id="A0A517Q7H7"/>
<dbReference type="Pfam" id="PF07584">
    <property type="entry name" value="BatA"/>
    <property type="match status" value="1"/>
</dbReference>
<dbReference type="InterPro" id="IPR036465">
    <property type="entry name" value="vWFA_dom_sf"/>
</dbReference>
<keyword evidence="3" id="KW-1133">Transmembrane helix</keyword>
<keyword evidence="2" id="KW-0812">Transmembrane</keyword>
<dbReference type="InterPro" id="IPR050768">
    <property type="entry name" value="UPF0353/GerABKA_families"/>
</dbReference>
<keyword evidence="4" id="KW-0472">Membrane</keyword>
<gene>
    <name evidence="5" type="ORF">Enr10x_28760</name>
</gene>
<dbReference type="PANTHER" id="PTHR22550:SF5">
    <property type="entry name" value="LEUCINE ZIPPER PROTEIN 4"/>
    <property type="match status" value="1"/>
</dbReference>
<name>A0A517Q7H7_9PLAN</name>
<organism evidence="5 6">
    <name type="scientific">Gimesia panareensis</name>
    <dbReference type="NCBI Taxonomy" id="2527978"/>
    <lineage>
        <taxon>Bacteria</taxon>
        <taxon>Pseudomonadati</taxon>
        <taxon>Planctomycetota</taxon>
        <taxon>Planctomycetia</taxon>
        <taxon>Planctomycetales</taxon>
        <taxon>Planctomycetaceae</taxon>
        <taxon>Gimesia</taxon>
    </lineage>
</organism>
<keyword evidence="6" id="KW-1185">Reference proteome</keyword>
<evidence type="ECO:0000313" key="6">
    <source>
        <dbReference type="Proteomes" id="UP000315647"/>
    </source>
</evidence>
<evidence type="ECO:0000256" key="4">
    <source>
        <dbReference type="ARBA" id="ARBA00023136"/>
    </source>
</evidence>
<evidence type="ECO:0000256" key="2">
    <source>
        <dbReference type="ARBA" id="ARBA00022692"/>
    </source>
</evidence>
<dbReference type="Gene3D" id="3.40.50.410">
    <property type="entry name" value="von Willebrand factor, type A domain"/>
    <property type="match status" value="1"/>
</dbReference>
<proteinExistence type="predicted"/>
<dbReference type="InterPro" id="IPR002035">
    <property type="entry name" value="VWF_A"/>
</dbReference>
<dbReference type="Pfam" id="PF00092">
    <property type="entry name" value="VWA"/>
    <property type="match status" value="1"/>
</dbReference>
<dbReference type="PANTHER" id="PTHR22550">
    <property type="entry name" value="SPORE GERMINATION PROTEIN"/>
    <property type="match status" value="1"/>
</dbReference>
<keyword evidence="1" id="KW-1003">Cell membrane</keyword>
<evidence type="ECO:0000313" key="5">
    <source>
        <dbReference type="EMBL" id="QDT27558.1"/>
    </source>
</evidence>
<dbReference type="PROSITE" id="PS50234">
    <property type="entry name" value="VWFA"/>
    <property type="match status" value="1"/>
</dbReference>
<dbReference type="Proteomes" id="UP000315647">
    <property type="component" value="Chromosome"/>
</dbReference>
<dbReference type="RefSeq" id="WP_145106747.1">
    <property type="nucleotide sequence ID" value="NZ_CP036277.1"/>
</dbReference>
<accession>A0A517Q7H7</accession>
<dbReference type="SUPFAM" id="SSF53300">
    <property type="entry name" value="vWA-like"/>
    <property type="match status" value="1"/>
</dbReference>
<evidence type="ECO:0000256" key="1">
    <source>
        <dbReference type="ARBA" id="ARBA00022475"/>
    </source>
</evidence>
<evidence type="ECO:0000256" key="3">
    <source>
        <dbReference type="ARBA" id="ARBA00022989"/>
    </source>
</evidence>
<dbReference type="SMART" id="SM00327">
    <property type="entry name" value="VWA"/>
    <property type="match status" value="1"/>
</dbReference>
<accession>A0A518A4E4</accession>
<reference evidence="5 6" key="1">
    <citation type="submission" date="2019-03" db="EMBL/GenBank/DDBJ databases">
        <title>Deep-cultivation of Planctomycetes and their phenomic and genomic characterization uncovers novel biology.</title>
        <authorList>
            <person name="Wiegand S."/>
            <person name="Jogler M."/>
            <person name="Boedeker C."/>
            <person name="Pinto D."/>
            <person name="Vollmers J."/>
            <person name="Rivas-Marin E."/>
            <person name="Kohn T."/>
            <person name="Peeters S.H."/>
            <person name="Heuer A."/>
            <person name="Rast P."/>
            <person name="Oberbeckmann S."/>
            <person name="Bunk B."/>
            <person name="Jeske O."/>
            <person name="Meyerdierks A."/>
            <person name="Storesund J.E."/>
            <person name="Kallscheuer N."/>
            <person name="Luecker S."/>
            <person name="Lage O.M."/>
            <person name="Pohl T."/>
            <person name="Merkel B.J."/>
            <person name="Hornburger P."/>
            <person name="Mueller R.-W."/>
            <person name="Bruemmer F."/>
            <person name="Labrenz M."/>
            <person name="Spormann A.M."/>
            <person name="Op den Camp H."/>
            <person name="Overmann J."/>
            <person name="Amann R."/>
            <person name="Jetten M.S.M."/>
            <person name="Mascher T."/>
            <person name="Medema M.H."/>
            <person name="Devos D.P."/>
            <person name="Kaster A.-K."/>
            <person name="Ovreas L."/>
            <person name="Rohde M."/>
            <person name="Galperin M.Y."/>
            <person name="Jogler C."/>
        </authorList>
    </citation>
    <scope>NUCLEOTIDE SEQUENCE [LARGE SCALE GENOMIC DNA]</scope>
    <source>
        <strain evidence="5 6">Enr10</strain>
    </source>
</reference>
<dbReference type="InterPro" id="IPR024163">
    <property type="entry name" value="Aerotolerance_reg_N"/>
</dbReference>
<sequence length="356" mass="39699">MFDSPWYFLLLLTLPFLAWRLFAPQRKPAVRFSSLNMVKNLSLTIRQRLSWLPRLLTLAAVVFMILGLARPREGREQKITTSEGIAIEMVVDRSGSMQAMDFKINDEHVDRLTTIKKVAGNFVQGKGELDGRFNDLVGLITFAGYADGITPPTLDHAHLVSQLNNTQIVTSRSEDGTAIGDAISLAVEKLNALDARRDEKVKSKVIILLTDGENNAGEVEPIQAAELAETLGIKVYTIGVGTKGEAPVPVTDPFSGEKVVQWMPVNIDEATLQKVADLTHGKYFRATDTDSLEKIYEEIDTLEKTKVEAQHYTDYRELAVQPYRAGSLYVPPLLLIAFGLLLARFVLEQTWLRELN</sequence>
<protein>
    <submittedName>
        <fullName evidence="5">von Willebrand factor type A domain protein</fullName>
    </submittedName>
</protein>
<dbReference type="EMBL" id="CP037421">
    <property type="protein sequence ID" value="QDT27558.1"/>
    <property type="molecule type" value="Genomic_DNA"/>
</dbReference>